<dbReference type="SUPFAM" id="SSF46785">
    <property type="entry name" value="Winged helix' DNA-binding domain"/>
    <property type="match status" value="1"/>
</dbReference>
<dbReference type="PROSITE" id="PS50995">
    <property type="entry name" value="HTH_MARR_2"/>
    <property type="match status" value="1"/>
</dbReference>
<dbReference type="EMBL" id="JBEDNQ010000009">
    <property type="protein sequence ID" value="MEQ3553012.1"/>
    <property type="molecule type" value="Genomic_DNA"/>
</dbReference>
<dbReference type="InterPro" id="IPR039422">
    <property type="entry name" value="MarR/SlyA-like"/>
</dbReference>
<feature type="domain" description="HTH marR-type" evidence="1">
    <location>
        <begin position="1"/>
        <end position="155"/>
    </location>
</feature>
<dbReference type="InterPro" id="IPR000835">
    <property type="entry name" value="HTH_MarR-typ"/>
</dbReference>
<comment type="caution">
    <text evidence="2">The sequence shown here is derived from an EMBL/GenBank/DDBJ whole genome shotgun (WGS) entry which is preliminary data.</text>
</comment>
<reference evidence="2 3" key="1">
    <citation type="submission" date="2024-03" db="EMBL/GenBank/DDBJ databases">
        <title>Draft genome sequence of Pseudonocardia nematodicida JCM 31783.</title>
        <authorList>
            <person name="Butdee W."/>
            <person name="Duangmal K."/>
        </authorList>
    </citation>
    <scope>NUCLEOTIDE SEQUENCE [LARGE SCALE GENOMIC DNA]</scope>
    <source>
        <strain evidence="2 3">JCM 31783</strain>
    </source>
</reference>
<dbReference type="InterPro" id="IPR036390">
    <property type="entry name" value="WH_DNA-bd_sf"/>
</dbReference>
<dbReference type="InterPro" id="IPR036388">
    <property type="entry name" value="WH-like_DNA-bd_sf"/>
</dbReference>
<evidence type="ECO:0000259" key="1">
    <source>
        <dbReference type="PROSITE" id="PS50995"/>
    </source>
</evidence>
<accession>A0ABV1KHC0</accession>
<dbReference type="PRINTS" id="PR00598">
    <property type="entry name" value="HTHMARR"/>
</dbReference>
<keyword evidence="3" id="KW-1185">Reference proteome</keyword>
<dbReference type="PANTHER" id="PTHR33164:SF95">
    <property type="entry name" value="TRANSCRIPTIONAL REGULATOR"/>
    <property type="match status" value="1"/>
</dbReference>
<evidence type="ECO:0000313" key="2">
    <source>
        <dbReference type="EMBL" id="MEQ3553012.1"/>
    </source>
</evidence>
<proteinExistence type="predicted"/>
<gene>
    <name evidence="2" type="ORF">WIS52_21305</name>
</gene>
<sequence length="170" mass="18445">MGEALRSRRDRRATASAAPPADLVAAPGYGARRMYQAYLAAWSRHVDDVLTGPQFAVLSAIRAYPDSDQSSLAGAVALDTSTMADVCRRMERRGLIARAESPHDARRKILSLTADGATALDEITRRTRRLDQELLAAVPEEQRGDIAVLLNTLGAHWESVAGRPPIRAAE</sequence>
<dbReference type="SMART" id="SM00347">
    <property type="entry name" value="HTH_MARR"/>
    <property type="match status" value="1"/>
</dbReference>
<dbReference type="PANTHER" id="PTHR33164">
    <property type="entry name" value="TRANSCRIPTIONAL REGULATOR, MARR FAMILY"/>
    <property type="match status" value="1"/>
</dbReference>
<organism evidence="2 3">
    <name type="scientific">Pseudonocardia nematodicida</name>
    <dbReference type="NCBI Taxonomy" id="1206997"/>
    <lineage>
        <taxon>Bacteria</taxon>
        <taxon>Bacillati</taxon>
        <taxon>Actinomycetota</taxon>
        <taxon>Actinomycetes</taxon>
        <taxon>Pseudonocardiales</taxon>
        <taxon>Pseudonocardiaceae</taxon>
        <taxon>Pseudonocardia</taxon>
    </lineage>
</organism>
<protein>
    <submittedName>
        <fullName evidence="2">MarR family winged helix-turn-helix transcriptional regulator</fullName>
    </submittedName>
</protein>
<dbReference type="Proteomes" id="UP001494902">
    <property type="component" value="Unassembled WGS sequence"/>
</dbReference>
<dbReference type="Gene3D" id="1.10.10.10">
    <property type="entry name" value="Winged helix-like DNA-binding domain superfamily/Winged helix DNA-binding domain"/>
    <property type="match status" value="1"/>
</dbReference>
<dbReference type="RefSeq" id="WP_349300082.1">
    <property type="nucleotide sequence ID" value="NZ_JBEDNQ010000009.1"/>
</dbReference>
<name>A0ABV1KHC0_9PSEU</name>
<dbReference type="Pfam" id="PF01047">
    <property type="entry name" value="MarR"/>
    <property type="match status" value="1"/>
</dbReference>
<evidence type="ECO:0000313" key="3">
    <source>
        <dbReference type="Proteomes" id="UP001494902"/>
    </source>
</evidence>